<evidence type="ECO:0008006" key="3">
    <source>
        <dbReference type="Google" id="ProtNLM"/>
    </source>
</evidence>
<name>A0AAV4N1C3_9ARAC</name>
<proteinExistence type="predicted"/>
<keyword evidence="2" id="KW-1185">Reference proteome</keyword>
<evidence type="ECO:0000313" key="1">
    <source>
        <dbReference type="EMBL" id="GIX78542.1"/>
    </source>
</evidence>
<dbReference type="Gene3D" id="3.40.50.300">
    <property type="entry name" value="P-loop containing nucleotide triphosphate hydrolases"/>
    <property type="match status" value="1"/>
</dbReference>
<gene>
    <name evidence="1" type="ORF">CDAR_583611</name>
</gene>
<dbReference type="EMBL" id="BPLQ01001101">
    <property type="protein sequence ID" value="GIX78542.1"/>
    <property type="molecule type" value="Genomic_DNA"/>
</dbReference>
<reference evidence="1 2" key="1">
    <citation type="submission" date="2021-06" db="EMBL/GenBank/DDBJ databases">
        <title>Caerostris darwini draft genome.</title>
        <authorList>
            <person name="Kono N."/>
            <person name="Arakawa K."/>
        </authorList>
    </citation>
    <scope>NUCLEOTIDE SEQUENCE [LARGE SCALE GENOMIC DNA]</scope>
</reference>
<accession>A0AAV4N1C3</accession>
<evidence type="ECO:0000313" key="2">
    <source>
        <dbReference type="Proteomes" id="UP001054837"/>
    </source>
</evidence>
<dbReference type="InterPro" id="IPR027417">
    <property type="entry name" value="P-loop_NTPase"/>
</dbReference>
<organism evidence="1 2">
    <name type="scientific">Caerostris darwini</name>
    <dbReference type="NCBI Taxonomy" id="1538125"/>
    <lineage>
        <taxon>Eukaryota</taxon>
        <taxon>Metazoa</taxon>
        <taxon>Ecdysozoa</taxon>
        <taxon>Arthropoda</taxon>
        <taxon>Chelicerata</taxon>
        <taxon>Arachnida</taxon>
        <taxon>Araneae</taxon>
        <taxon>Araneomorphae</taxon>
        <taxon>Entelegynae</taxon>
        <taxon>Araneoidea</taxon>
        <taxon>Araneidae</taxon>
        <taxon>Caerostris</taxon>
    </lineage>
</organism>
<dbReference type="AlphaFoldDB" id="A0AAV4N1C3"/>
<dbReference type="Proteomes" id="UP001054837">
    <property type="component" value="Unassembled WGS sequence"/>
</dbReference>
<sequence>MMNELQSKLIANGYSLDIPLPQIVVVGSQSAEKQRPREHRRKGIPAKGLWGGDSKAYFDTTLPYTRRRIRHFRAQRGS</sequence>
<comment type="caution">
    <text evidence="1">The sequence shown here is derived from an EMBL/GenBank/DDBJ whole genome shotgun (WGS) entry which is preliminary data.</text>
</comment>
<protein>
    <recommendedName>
        <fullName evidence="3">Maturase</fullName>
    </recommendedName>
</protein>